<sequence length="214" mass="23373">MKSVAALILMASSANAFSPSISGRTCVSLQAKHANNKAAKKANHDRPRKSRPSDIHRKPVVYDEIIKPAEYTILEDDAPASSSGTAGQEKIFKAKLGTSLGMMFQKDEQTGYTHTGFIAKRSGSPQSTFNPVDWSKVPQGRDVEEAEEDALAWLEKTNHEDAMAWIQSKIDKIENDSPGAGKDDDGSVLSLEELGLPEDAELIEIVDDKELVFE</sequence>
<dbReference type="InterPro" id="IPR020526">
    <property type="entry name" value="Ribosomal_cL38"/>
</dbReference>
<dbReference type="AlphaFoldDB" id="A0ABD3PDN9"/>
<feature type="signal peptide" evidence="2">
    <location>
        <begin position="1"/>
        <end position="16"/>
    </location>
</feature>
<evidence type="ECO:0000313" key="3">
    <source>
        <dbReference type="EMBL" id="KAL3785839.1"/>
    </source>
</evidence>
<comment type="caution">
    <text evidence="3">The sequence shown here is derived from an EMBL/GenBank/DDBJ whole genome shotgun (WGS) entry which is preliminary data.</text>
</comment>
<gene>
    <name evidence="3" type="ORF">ACHAWO_013132</name>
</gene>
<evidence type="ECO:0000313" key="4">
    <source>
        <dbReference type="Proteomes" id="UP001530400"/>
    </source>
</evidence>
<keyword evidence="4" id="KW-1185">Reference proteome</keyword>
<organism evidence="3 4">
    <name type="scientific">Cyclotella atomus</name>
    <dbReference type="NCBI Taxonomy" id="382360"/>
    <lineage>
        <taxon>Eukaryota</taxon>
        <taxon>Sar</taxon>
        <taxon>Stramenopiles</taxon>
        <taxon>Ochrophyta</taxon>
        <taxon>Bacillariophyta</taxon>
        <taxon>Coscinodiscophyceae</taxon>
        <taxon>Thalassiosirophycidae</taxon>
        <taxon>Stephanodiscales</taxon>
        <taxon>Stephanodiscaceae</taxon>
        <taxon>Cyclotella</taxon>
    </lineage>
</organism>
<dbReference type="Pfam" id="PF17257">
    <property type="entry name" value="DUF5323"/>
    <property type="match status" value="1"/>
</dbReference>
<proteinExistence type="predicted"/>
<feature type="compositionally biased region" description="Basic residues" evidence="1">
    <location>
        <begin position="34"/>
        <end position="50"/>
    </location>
</feature>
<reference evidence="3 4" key="1">
    <citation type="submission" date="2024-10" db="EMBL/GenBank/DDBJ databases">
        <title>Updated reference genomes for cyclostephanoid diatoms.</title>
        <authorList>
            <person name="Roberts W.R."/>
            <person name="Alverson A.J."/>
        </authorList>
    </citation>
    <scope>NUCLEOTIDE SEQUENCE [LARGE SCALE GENOMIC DNA]</scope>
    <source>
        <strain evidence="3 4">AJA010-31</strain>
    </source>
</reference>
<evidence type="ECO:0000256" key="1">
    <source>
        <dbReference type="SAM" id="MobiDB-lite"/>
    </source>
</evidence>
<feature type="region of interest" description="Disordered" evidence="1">
    <location>
        <begin position="33"/>
        <end position="59"/>
    </location>
</feature>
<dbReference type="EMBL" id="JALLPJ020000675">
    <property type="protein sequence ID" value="KAL3785839.1"/>
    <property type="molecule type" value="Genomic_DNA"/>
</dbReference>
<protein>
    <submittedName>
        <fullName evidence="3">Uncharacterized protein</fullName>
    </submittedName>
</protein>
<name>A0ABD3PDN9_9STRA</name>
<feature type="chain" id="PRO_5044811577" evidence="2">
    <location>
        <begin position="17"/>
        <end position="214"/>
    </location>
</feature>
<dbReference type="Proteomes" id="UP001530400">
    <property type="component" value="Unassembled WGS sequence"/>
</dbReference>
<keyword evidence="2" id="KW-0732">Signal</keyword>
<accession>A0ABD3PDN9</accession>
<evidence type="ECO:0000256" key="2">
    <source>
        <dbReference type="SAM" id="SignalP"/>
    </source>
</evidence>